<protein>
    <submittedName>
        <fullName evidence="1">Uncharacterized protein</fullName>
    </submittedName>
</protein>
<reference evidence="1" key="1">
    <citation type="journal article" date="2015" name="Nature">
        <title>Complex archaea that bridge the gap between prokaryotes and eukaryotes.</title>
        <authorList>
            <person name="Spang A."/>
            <person name="Saw J.H."/>
            <person name="Jorgensen S.L."/>
            <person name="Zaremba-Niedzwiedzka K."/>
            <person name="Martijn J."/>
            <person name="Lind A.E."/>
            <person name="van Eijk R."/>
            <person name="Schleper C."/>
            <person name="Guy L."/>
            <person name="Ettema T.J."/>
        </authorList>
    </citation>
    <scope>NUCLEOTIDE SEQUENCE</scope>
</reference>
<sequence>MNRFVDGMRRAFAMQGPHGPLTDEDHALLRRLADKIVARRMALPATLFLQSVQPLNAIGSQAMVFLRPFLTGLFFKQADYDQVVAILERREGIGALVDAIEAARVETEGKPQ</sequence>
<dbReference type="AlphaFoldDB" id="A0A0F9T264"/>
<gene>
    <name evidence="1" type="ORF">LCGC14_0402200</name>
</gene>
<organism evidence="1">
    <name type="scientific">marine sediment metagenome</name>
    <dbReference type="NCBI Taxonomy" id="412755"/>
    <lineage>
        <taxon>unclassified sequences</taxon>
        <taxon>metagenomes</taxon>
        <taxon>ecological metagenomes</taxon>
    </lineage>
</organism>
<accession>A0A0F9T264</accession>
<comment type="caution">
    <text evidence="1">The sequence shown here is derived from an EMBL/GenBank/DDBJ whole genome shotgun (WGS) entry which is preliminary data.</text>
</comment>
<name>A0A0F9T264_9ZZZZ</name>
<evidence type="ECO:0000313" key="1">
    <source>
        <dbReference type="EMBL" id="KKN73324.1"/>
    </source>
</evidence>
<dbReference type="EMBL" id="LAZR01000346">
    <property type="protein sequence ID" value="KKN73324.1"/>
    <property type="molecule type" value="Genomic_DNA"/>
</dbReference>
<proteinExistence type="predicted"/>